<accession>A0A6L2L2F8</accession>
<protein>
    <submittedName>
        <fullName evidence="7">Integrase, catalytic region, zinc finger, CCHC-type, peptidase aspartic, catalytic</fullName>
    </submittedName>
</protein>
<reference evidence="7" key="1">
    <citation type="journal article" date="2019" name="Sci. Rep.">
        <title>Draft genome of Tanacetum cinerariifolium, the natural source of mosquito coil.</title>
        <authorList>
            <person name="Yamashiro T."/>
            <person name="Shiraishi A."/>
            <person name="Satake H."/>
            <person name="Nakayama K."/>
        </authorList>
    </citation>
    <scope>NUCLEOTIDE SEQUENCE</scope>
</reference>
<dbReference type="Pfam" id="PF07727">
    <property type="entry name" value="RVT_2"/>
    <property type="match status" value="1"/>
</dbReference>
<evidence type="ECO:0000259" key="5">
    <source>
        <dbReference type="Pfam" id="PF13976"/>
    </source>
</evidence>
<dbReference type="Pfam" id="PF13976">
    <property type="entry name" value="gag_pre-integrs"/>
    <property type="match status" value="1"/>
</dbReference>
<evidence type="ECO:0000259" key="6">
    <source>
        <dbReference type="Pfam" id="PF22936"/>
    </source>
</evidence>
<dbReference type="PANTHER" id="PTHR42648:SF18">
    <property type="entry name" value="RETROTRANSPOSON, UNCLASSIFIED-LIKE PROTEIN"/>
    <property type="match status" value="1"/>
</dbReference>
<sequence>MWQIVERLMRGTVQNKVDRETCFINEFDQFIAKLGEALVSVYNYFAQLMNDLERNGITFPKVTVDTKFLNCLQPEWLKYVTQVRLVKRLTKDTYDDLFNYIQQFEKLVNASREKKLEKSHDPLALMEHMGSSSRTTTPYYVIHPSLVVDYNDDYQGYNDFLFADASRMEELEELSANICLMVGIQPTNFDSATGPNYDSVFLSEVVQIVPWIVDSGCSKHMTGDRSLLKNFVEKFMGTVRFVNDHFAVITGYGNYVRGNITVCYVYYVKGLRQNLFSVGQFCDGDLEVAFRTNTCYMQNLEGDDLITRARESNLYTIFIFDMAASSPVCLMSKATLTKSWLWHHRLSHLNFGTINDLTKHDLVDGLPKFKYGKDHLCSACEQRKSKKASHPSKVVPSNHSKLELLHMDLCEPMRVASINRKRGFRIYNRLTKKIIETIHVKFDELIAMASEHDSLKPIFERFINDDSSAKSMNIPSKEDLDNLFGPIYEEYFKKRSSEMSINFAAQQVHNHEDSHSTYSIIIEKHEAPHIVTTSKEQTSLISLNEADEFNQKDSLDFDGNTEEGIDFEESFTPIARLEVVRMFVAFAAHKNITIFQMDVKTAFLNGPLKEDVYVSKPDGSVDPDFPDHVNRLQNALYGLKEAP</sequence>
<keyword evidence="3" id="KW-0378">Hydrolase</keyword>
<feature type="domain" description="Retrovirus-related Pol polyprotein from transposon TNT 1-94-like beta-barrel" evidence="6">
    <location>
        <begin position="211"/>
        <end position="282"/>
    </location>
</feature>
<organism evidence="7">
    <name type="scientific">Tanacetum cinerariifolium</name>
    <name type="common">Dalmatian daisy</name>
    <name type="synonym">Chrysanthemum cinerariifolium</name>
    <dbReference type="NCBI Taxonomy" id="118510"/>
    <lineage>
        <taxon>Eukaryota</taxon>
        <taxon>Viridiplantae</taxon>
        <taxon>Streptophyta</taxon>
        <taxon>Embryophyta</taxon>
        <taxon>Tracheophyta</taxon>
        <taxon>Spermatophyta</taxon>
        <taxon>Magnoliopsida</taxon>
        <taxon>eudicotyledons</taxon>
        <taxon>Gunneridae</taxon>
        <taxon>Pentapetalae</taxon>
        <taxon>asterids</taxon>
        <taxon>campanulids</taxon>
        <taxon>Asterales</taxon>
        <taxon>Asteraceae</taxon>
        <taxon>Asteroideae</taxon>
        <taxon>Anthemideae</taxon>
        <taxon>Anthemidinae</taxon>
        <taxon>Tanacetum</taxon>
    </lineage>
</organism>
<comment type="caution">
    <text evidence="7">The sequence shown here is derived from an EMBL/GenBank/DDBJ whole genome shotgun (WGS) entry which is preliminary data.</text>
</comment>
<dbReference type="EMBL" id="BKCJ010003574">
    <property type="protein sequence ID" value="GEU55918.1"/>
    <property type="molecule type" value="Genomic_DNA"/>
</dbReference>
<evidence type="ECO:0000313" key="7">
    <source>
        <dbReference type="EMBL" id="GEU55918.1"/>
    </source>
</evidence>
<dbReference type="GO" id="GO:0008233">
    <property type="term" value="F:peptidase activity"/>
    <property type="evidence" value="ECO:0007669"/>
    <property type="project" value="UniProtKB-KW"/>
</dbReference>
<dbReference type="InterPro" id="IPR013103">
    <property type="entry name" value="RVT_2"/>
</dbReference>
<keyword evidence="2" id="KW-0479">Metal-binding</keyword>
<dbReference type="Pfam" id="PF22936">
    <property type="entry name" value="Pol_BBD"/>
    <property type="match status" value="1"/>
</dbReference>
<evidence type="ECO:0000259" key="4">
    <source>
        <dbReference type="Pfam" id="PF07727"/>
    </source>
</evidence>
<dbReference type="PANTHER" id="PTHR42648">
    <property type="entry name" value="TRANSPOSASE, PUTATIVE-RELATED"/>
    <property type="match status" value="1"/>
</dbReference>
<evidence type="ECO:0000256" key="2">
    <source>
        <dbReference type="ARBA" id="ARBA00022723"/>
    </source>
</evidence>
<gene>
    <name evidence="7" type="ORF">Tci_027896</name>
</gene>
<evidence type="ECO:0000256" key="3">
    <source>
        <dbReference type="ARBA" id="ARBA00022801"/>
    </source>
</evidence>
<dbReference type="InterPro" id="IPR025724">
    <property type="entry name" value="GAG-pre-integrase_dom"/>
</dbReference>
<evidence type="ECO:0000256" key="1">
    <source>
        <dbReference type="ARBA" id="ARBA00022670"/>
    </source>
</evidence>
<name>A0A6L2L2F8_TANCI</name>
<feature type="domain" description="Reverse transcriptase Ty1/copia-type" evidence="4">
    <location>
        <begin position="563"/>
        <end position="643"/>
    </location>
</feature>
<dbReference type="GO" id="GO:0046872">
    <property type="term" value="F:metal ion binding"/>
    <property type="evidence" value="ECO:0007669"/>
    <property type="project" value="UniProtKB-KW"/>
</dbReference>
<proteinExistence type="predicted"/>
<keyword evidence="1" id="KW-0645">Protease</keyword>
<dbReference type="InterPro" id="IPR054722">
    <property type="entry name" value="PolX-like_BBD"/>
</dbReference>
<dbReference type="AlphaFoldDB" id="A0A6L2L2F8"/>
<dbReference type="GO" id="GO:0006508">
    <property type="term" value="P:proteolysis"/>
    <property type="evidence" value="ECO:0007669"/>
    <property type="project" value="UniProtKB-KW"/>
</dbReference>
<feature type="domain" description="GAG-pre-integrase" evidence="5">
    <location>
        <begin position="314"/>
        <end position="385"/>
    </location>
</feature>
<dbReference type="InterPro" id="IPR039537">
    <property type="entry name" value="Retrotran_Ty1/copia-like"/>
</dbReference>